<gene>
    <name evidence="1" type="primary">hdaA</name>
    <name evidence="1" type="ORF">LRX75_07635</name>
</gene>
<accession>A0A9X1T0M9</accession>
<dbReference type="GO" id="GO:0003688">
    <property type="term" value="F:DNA replication origin binding"/>
    <property type="evidence" value="ECO:0007669"/>
    <property type="project" value="TreeGrafter"/>
</dbReference>
<dbReference type="RefSeq" id="WP_231813222.1">
    <property type="nucleotide sequence ID" value="NZ_JAJOZR010000004.1"/>
</dbReference>
<dbReference type="GO" id="GO:0006270">
    <property type="term" value="P:DNA replication initiation"/>
    <property type="evidence" value="ECO:0007669"/>
    <property type="project" value="TreeGrafter"/>
</dbReference>
<dbReference type="PANTHER" id="PTHR30050:SF5">
    <property type="entry name" value="DNAA REGULATORY INACTIVATOR HDA"/>
    <property type="match status" value="1"/>
</dbReference>
<proteinExistence type="predicted"/>
<dbReference type="Proteomes" id="UP001139089">
    <property type="component" value="Unassembled WGS sequence"/>
</dbReference>
<dbReference type="Gene3D" id="1.10.8.60">
    <property type="match status" value="1"/>
</dbReference>
<dbReference type="Gene3D" id="3.40.50.300">
    <property type="entry name" value="P-loop containing nucleotide triphosphate hydrolases"/>
    <property type="match status" value="2"/>
</dbReference>
<evidence type="ECO:0000313" key="2">
    <source>
        <dbReference type="Proteomes" id="UP001139089"/>
    </source>
</evidence>
<evidence type="ECO:0000313" key="1">
    <source>
        <dbReference type="EMBL" id="MCD7108910.1"/>
    </source>
</evidence>
<reference evidence="1" key="1">
    <citation type="submission" date="2021-12" db="EMBL/GenBank/DDBJ databases">
        <authorList>
            <person name="Li Y."/>
        </authorList>
    </citation>
    <scope>NUCLEOTIDE SEQUENCE</scope>
    <source>
        <strain evidence="1">DKSPLA3</strain>
    </source>
</reference>
<sequence length="235" mass="25353">MTRRDDQLPLPLGHAPQISRDDLLVSPALEAAVAIVDGWPQWPSPVVVLVGPPGSGKSHLAAIWAGTSGAAAIDLQAGSGAPDIAAHGPVVFEDADRRGFDETTLFHVINSVRQNGTYLLLTARSRPAAWGVVLPDLASRLKAVTVVETSAPDDDLLGQVLMKLFADRQLFPDERLIAYLVARMERSLESAHRVVEEMDRLALARHTRIHRALAAEVLEKIGHAGDIQEIPEQGD</sequence>
<keyword evidence="2" id="KW-1185">Reference proteome</keyword>
<organism evidence="1 2">
    <name type="scientific">Rhizobium quercicola</name>
    <dbReference type="NCBI Taxonomy" id="2901226"/>
    <lineage>
        <taxon>Bacteria</taxon>
        <taxon>Pseudomonadati</taxon>
        <taxon>Pseudomonadota</taxon>
        <taxon>Alphaproteobacteria</taxon>
        <taxon>Hyphomicrobiales</taxon>
        <taxon>Rhizobiaceae</taxon>
        <taxon>Rhizobium/Agrobacterium group</taxon>
        <taxon>Rhizobium</taxon>
    </lineage>
</organism>
<dbReference type="SUPFAM" id="SSF52540">
    <property type="entry name" value="P-loop containing nucleoside triphosphate hydrolases"/>
    <property type="match status" value="1"/>
</dbReference>
<comment type="caution">
    <text evidence="1">The sequence shown here is derived from an EMBL/GenBank/DDBJ whole genome shotgun (WGS) entry which is preliminary data.</text>
</comment>
<dbReference type="GO" id="GO:0005886">
    <property type="term" value="C:plasma membrane"/>
    <property type="evidence" value="ECO:0007669"/>
    <property type="project" value="TreeGrafter"/>
</dbReference>
<dbReference type="AlphaFoldDB" id="A0A9X1T0M9"/>
<dbReference type="PANTHER" id="PTHR30050">
    <property type="entry name" value="CHROMOSOMAL REPLICATION INITIATOR PROTEIN DNAA"/>
    <property type="match status" value="1"/>
</dbReference>
<dbReference type="NCBIfam" id="NF006571">
    <property type="entry name" value="PRK09087.1"/>
    <property type="match status" value="1"/>
</dbReference>
<name>A0A9X1T0M9_9HYPH</name>
<dbReference type="EMBL" id="JAJOZR010000004">
    <property type="protein sequence ID" value="MCD7108910.1"/>
    <property type="molecule type" value="Genomic_DNA"/>
</dbReference>
<dbReference type="InterPro" id="IPR027417">
    <property type="entry name" value="P-loop_NTPase"/>
</dbReference>
<protein>
    <submittedName>
        <fullName evidence="1">DnaA regulatory inactivator HdaA</fullName>
    </submittedName>
</protein>